<gene>
    <name evidence="2" type="ORF">ESP57_10745</name>
</gene>
<sequence length="84" mass="8591">MTFNVTGSAKTLLWVGVALLALCAVLIVILPPVLGGIGGDRVVGQTAGVFIDLLVRLVREIGAPLGAAFIGAALVIGHRTDSRE</sequence>
<dbReference type="Proteomes" id="UP000292935">
    <property type="component" value="Unassembled WGS sequence"/>
</dbReference>
<feature type="transmembrane region" description="Helical" evidence="1">
    <location>
        <begin position="57"/>
        <end position="77"/>
    </location>
</feature>
<protein>
    <submittedName>
        <fullName evidence="2">Uncharacterized protein</fullName>
    </submittedName>
</protein>
<comment type="caution">
    <text evidence="2">The sequence shown here is derived from an EMBL/GenBank/DDBJ whole genome shotgun (WGS) entry which is preliminary data.</text>
</comment>
<organism evidence="2 3">
    <name type="scientific">Agromyces fucosus</name>
    <dbReference type="NCBI Taxonomy" id="41985"/>
    <lineage>
        <taxon>Bacteria</taxon>
        <taxon>Bacillati</taxon>
        <taxon>Actinomycetota</taxon>
        <taxon>Actinomycetes</taxon>
        <taxon>Micrococcales</taxon>
        <taxon>Microbacteriaceae</taxon>
        <taxon>Agromyces</taxon>
    </lineage>
</organism>
<keyword evidence="1" id="KW-1133">Transmembrane helix</keyword>
<keyword evidence="1" id="KW-0812">Transmembrane</keyword>
<accession>A0A4V1QSS2</accession>
<proteinExistence type="predicted"/>
<keyword evidence="3" id="KW-1185">Reference proteome</keyword>
<reference evidence="2 3" key="1">
    <citation type="submission" date="2019-01" db="EMBL/GenBank/DDBJ databases">
        <authorList>
            <person name="Li J."/>
        </authorList>
    </citation>
    <scope>NUCLEOTIDE SEQUENCE [LARGE SCALE GENOMIC DNA]</scope>
    <source>
        <strain evidence="2 3">CCUG 35506</strain>
    </source>
</reference>
<evidence type="ECO:0000256" key="1">
    <source>
        <dbReference type="SAM" id="Phobius"/>
    </source>
</evidence>
<feature type="transmembrane region" description="Helical" evidence="1">
    <location>
        <begin position="12"/>
        <end position="37"/>
    </location>
</feature>
<name>A0A4V1QSS2_9MICO</name>
<dbReference type="AlphaFoldDB" id="A0A4V1QSS2"/>
<evidence type="ECO:0000313" key="2">
    <source>
        <dbReference type="EMBL" id="RXZ49383.1"/>
    </source>
</evidence>
<dbReference type="EMBL" id="SDPO01000002">
    <property type="protein sequence ID" value="RXZ49383.1"/>
    <property type="molecule type" value="Genomic_DNA"/>
</dbReference>
<dbReference type="RefSeq" id="WP_129231528.1">
    <property type="nucleotide sequence ID" value="NZ_SDPO01000002.1"/>
</dbReference>
<evidence type="ECO:0000313" key="3">
    <source>
        <dbReference type="Proteomes" id="UP000292935"/>
    </source>
</evidence>
<keyword evidence="1" id="KW-0472">Membrane</keyword>